<dbReference type="Pfam" id="PF00246">
    <property type="entry name" value="Peptidase_M14"/>
    <property type="match status" value="1"/>
</dbReference>
<protein>
    <recommendedName>
        <fullName evidence="11">carboxypeptidase T</fullName>
        <ecNumber evidence="11">3.4.17.18</ecNumber>
    </recommendedName>
</protein>
<evidence type="ECO:0000256" key="7">
    <source>
        <dbReference type="ARBA" id="ARBA00022801"/>
    </source>
</evidence>
<evidence type="ECO:0000256" key="6">
    <source>
        <dbReference type="ARBA" id="ARBA00022729"/>
    </source>
</evidence>
<name>A0AAW7Y962_9GAMM</name>
<reference evidence="14" key="1">
    <citation type="submission" date="2023-07" db="EMBL/GenBank/DDBJ databases">
        <title>Genome content predicts the carbon catabolic preferences of heterotrophic bacteria.</title>
        <authorList>
            <person name="Gralka M."/>
        </authorList>
    </citation>
    <scope>NUCLEOTIDE SEQUENCE</scope>
    <source>
        <strain evidence="14">G2M05</strain>
    </source>
</reference>
<dbReference type="GO" id="GO:0006508">
    <property type="term" value="P:proteolysis"/>
    <property type="evidence" value="ECO:0007669"/>
    <property type="project" value="UniProtKB-KW"/>
</dbReference>
<dbReference type="GO" id="GO:0005615">
    <property type="term" value="C:extracellular space"/>
    <property type="evidence" value="ECO:0007669"/>
    <property type="project" value="TreeGrafter"/>
</dbReference>
<dbReference type="InterPro" id="IPR013783">
    <property type="entry name" value="Ig-like_fold"/>
</dbReference>
<dbReference type="FunFam" id="3.40.630.10:FF:000084">
    <property type="entry name" value="Carboxypeptidase B2"/>
    <property type="match status" value="1"/>
</dbReference>
<dbReference type="SMART" id="SM00631">
    <property type="entry name" value="Zn_pept"/>
    <property type="match status" value="1"/>
</dbReference>
<evidence type="ECO:0000256" key="2">
    <source>
        <dbReference type="ARBA" id="ARBA00005988"/>
    </source>
</evidence>
<dbReference type="GO" id="GO:0008270">
    <property type="term" value="F:zinc ion binding"/>
    <property type="evidence" value="ECO:0007669"/>
    <property type="project" value="InterPro"/>
</dbReference>
<comment type="caution">
    <text evidence="12">Lacks conserved residue(s) required for the propagation of feature annotation.</text>
</comment>
<dbReference type="InterPro" id="IPR057246">
    <property type="entry name" value="CARBOXYPEPT_ZN_1"/>
</dbReference>
<keyword evidence="5" id="KW-0479">Metal-binding</keyword>
<comment type="catalytic activity">
    <reaction evidence="10">
        <text>Releases a C-terminal residue, which may be hydrophobic or positively charged.</text>
        <dbReference type="EC" id="3.4.17.18"/>
    </reaction>
</comment>
<keyword evidence="4" id="KW-0645">Protease</keyword>
<evidence type="ECO:0000256" key="8">
    <source>
        <dbReference type="ARBA" id="ARBA00022833"/>
    </source>
</evidence>
<comment type="caution">
    <text evidence="14">The sequence shown here is derived from an EMBL/GenBank/DDBJ whole genome shotgun (WGS) entry which is preliminary data.</text>
</comment>
<dbReference type="Gene3D" id="2.60.40.10">
    <property type="entry name" value="Immunoglobulins"/>
    <property type="match status" value="1"/>
</dbReference>
<keyword evidence="9" id="KW-0482">Metalloprotease</keyword>
<dbReference type="InterPro" id="IPR003961">
    <property type="entry name" value="FN3_dom"/>
</dbReference>
<dbReference type="Gene3D" id="3.40.630.10">
    <property type="entry name" value="Zn peptidases"/>
    <property type="match status" value="1"/>
</dbReference>
<comment type="similarity">
    <text evidence="2 12">Belongs to the peptidase M14 family.</text>
</comment>
<dbReference type="PROSITE" id="PS52035">
    <property type="entry name" value="PEPTIDASE_M14"/>
    <property type="match status" value="1"/>
</dbReference>
<organism evidence="14 15">
    <name type="scientific">Photobacterium sanguinicancri</name>
    <dbReference type="NCBI Taxonomy" id="875932"/>
    <lineage>
        <taxon>Bacteria</taxon>
        <taxon>Pseudomonadati</taxon>
        <taxon>Pseudomonadota</taxon>
        <taxon>Gammaproteobacteria</taxon>
        <taxon>Vibrionales</taxon>
        <taxon>Vibrionaceae</taxon>
        <taxon>Photobacterium</taxon>
    </lineage>
</organism>
<evidence type="ECO:0000256" key="4">
    <source>
        <dbReference type="ARBA" id="ARBA00022670"/>
    </source>
</evidence>
<evidence type="ECO:0000313" key="15">
    <source>
        <dbReference type="Proteomes" id="UP001170624"/>
    </source>
</evidence>
<proteinExistence type="inferred from homology"/>
<dbReference type="Proteomes" id="UP001170624">
    <property type="component" value="Unassembled WGS sequence"/>
</dbReference>
<evidence type="ECO:0000313" key="14">
    <source>
        <dbReference type="EMBL" id="MDO6543408.1"/>
    </source>
</evidence>
<evidence type="ECO:0000256" key="3">
    <source>
        <dbReference type="ARBA" id="ARBA00022645"/>
    </source>
</evidence>
<dbReference type="EMBL" id="JAUOPU010000012">
    <property type="protein sequence ID" value="MDO6543408.1"/>
    <property type="molecule type" value="Genomic_DNA"/>
</dbReference>
<dbReference type="CDD" id="cd00063">
    <property type="entry name" value="FN3"/>
    <property type="match status" value="1"/>
</dbReference>
<dbReference type="InterPro" id="IPR000834">
    <property type="entry name" value="Peptidase_M14"/>
</dbReference>
<dbReference type="EC" id="3.4.17.18" evidence="11"/>
<evidence type="ECO:0000256" key="1">
    <source>
        <dbReference type="ARBA" id="ARBA00001947"/>
    </source>
</evidence>
<evidence type="ECO:0000256" key="9">
    <source>
        <dbReference type="ARBA" id="ARBA00023049"/>
    </source>
</evidence>
<evidence type="ECO:0000259" key="13">
    <source>
        <dbReference type="PROSITE" id="PS52035"/>
    </source>
</evidence>
<dbReference type="PROSITE" id="PS00132">
    <property type="entry name" value="CARBOXYPEPT_ZN_1"/>
    <property type="match status" value="1"/>
</dbReference>
<dbReference type="PANTHER" id="PTHR11705:SF143">
    <property type="entry name" value="SLL0236 PROTEIN"/>
    <property type="match status" value="1"/>
</dbReference>
<evidence type="ECO:0000256" key="12">
    <source>
        <dbReference type="PROSITE-ProRule" id="PRU01379"/>
    </source>
</evidence>
<keyword evidence="8" id="KW-0862">Zinc</keyword>
<dbReference type="PRINTS" id="PR00765">
    <property type="entry name" value="CRBOXYPTASEA"/>
</dbReference>
<sequence length="904" mass="103311">MMKKQYLSYQDTIDFLAQAMEKHPNLIRLESIGETHEGRPIMMVTVSQDVAYADLKPALLYTGTIHAREWIGIELAVNFVQYLLDNYPSNPDVVEALTRNTLYMVPCLNPDGFEYSRQHFSFWRKNRRDNGDGTFGVDLNRNFGINFKRSTNTQSNIYGGQAAFSEPETSAIKGFVESHSNIQIALDYHSQGNVFFPAHKFNHEAEIEGTDLNIMCANMANEIYKVTKRQYGIHRGKPPANLIHGSGREYYYDRGILSSVVEVGSRNIPDYLINMSQSVDENIPALLYALGTAINYSDLAPKRPENFTTKEVLANQVELTWDDGNSDVRCDDCKDNQTDEVQSDQDGCYYQIYRSESPKYQCTRENLIAITSQHSYIDKQLKSGHRYFYNLRKVNRLNRIKSPFAPEVKIKTCLEKDEFAFTLFPNPEQIGYVGELTASQNREHFGNNSLFIGVNKTKGACYGVIDFNIDRLPDDAIIKDAVFSLYPMNRVGAKIENYGEWSVSILNPEDISDITDFAQIQSATAIQTLGDAIDSDQLTQGIWKTWRFSALEKRLVEEQLEKGRLLLRLQGPDSLPLCNDSQMMQFDIGYGRFGGGIHYRPNLDLIYTRKPYQVALSATDCHTIEREAHYPAELRSGFDYQGETVFGQVGFSLSCISNSVDIAITQAYFEIESGSLVGLDQHMRFTVEMAELDSLDYYSVKHREKIEFIGYEVSSEDLAKSPRQRFMFDSSARQYLEQLHAEGKHVTLIIRATSASRQKEAIVDWYGLEDEHRPQLMIDYIERRHQALESPQNLEAQLQDGAVKLTWDNPEHNDFVGAYVVRNSFHPPRSPFDGVKLYAGKDSYTFDRFGNANIPKYYSVFSYDNVPNYSIPAMIKFSTDEVTPIICDEFEPQDEAEKRYRDGE</sequence>
<keyword evidence="6" id="KW-0732">Signal</keyword>
<feature type="domain" description="Peptidase M14" evidence="13">
    <location>
        <begin position="5"/>
        <end position="293"/>
    </location>
</feature>
<accession>A0AAW7Y962</accession>
<comment type="cofactor">
    <cofactor evidence="1">
        <name>Zn(2+)</name>
        <dbReference type="ChEBI" id="CHEBI:29105"/>
    </cofactor>
</comment>
<evidence type="ECO:0000256" key="11">
    <source>
        <dbReference type="ARBA" id="ARBA00066554"/>
    </source>
</evidence>
<evidence type="ECO:0000256" key="10">
    <source>
        <dbReference type="ARBA" id="ARBA00050859"/>
    </source>
</evidence>
<gene>
    <name evidence="14" type="ORF">Q4568_12750</name>
</gene>
<evidence type="ECO:0000256" key="5">
    <source>
        <dbReference type="ARBA" id="ARBA00022723"/>
    </source>
</evidence>
<dbReference type="AlphaFoldDB" id="A0AAW7Y962"/>
<keyword evidence="7" id="KW-0378">Hydrolase</keyword>
<keyword evidence="3 14" id="KW-0121">Carboxypeptidase</keyword>
<dbReference type="SUPFAM" id="SSF53187">
    <property type="entry name" value="Zn-dependent exopeptidases"/>
    <property type="match status" value="1"/>
</dbReference>
<dbReference type="PANTHER" id="PTHR11705">
    <property type="entry name" value="PROTEASE FAMILY M14 CARBOXYPEPTIDASE A,B"/>
    <property type="match status" value="1"/>
</dbReference>
<dbReference type="GO" id="GO:0004181">
    <property type="term" value="F:metallocarboxypeptidase activity"/>
    <property type="evidence" value="ECO:0007669"/>
    <property type="project" value="InterPro"/>
</dbReference>